<dbReference type="Proteomes" id="UP000011115">
    <property type="component" value="Unassembled WGS sequence"/>
</dbReference>
<sequence>MAEINQEVEKDFMLAAVMTQLDELTKKMVKIEVQCKRKGKYIPPHERRSLKDNEMKVGRVNEKCKLASNRSSWRVAERVVKSDFICRLTQDIVNIGVCKTRRGQTKSCRKKHATQTYKSTTVQKN</sequence>
<reference evidence="2" key="1">
    <citation type="journal article" date="2011" name="Nature">
        <title>Genome sequence and analysis of the tuber crop potato.</title>
        <authorList>
            <consortium name="The Potato Genome Sequencing Consortium"/>
        </authorList>
    </citation>
    <scope>NUCLEOTIDE SEQUENCE [LARGE SCALE GENOMIC DNA]</scope>
    <source>
        <strain evidence="2">cv. DM1-3 516 R44</strain>
    </source>
</reference>
<dbReference type="AlphaFoldDB" id="M1DNB2"/>
<accession>M1DNB2</accession>
<dbReference type="EnsemblPlants" id="PGSC0003DMT400091746">
    <property type="protein sequence ID" value="PGSC0003DMT400091746"/>
    <property type="gene ID" value="PGSC0003DMG400041317"/>
</dbReference>
<dbReference type="Gramene" id="PGSC0003DMT400091746">
    <property type="protein sequence ID" value="PGSC0003DMT400091746"/>
    <property type="gene ID" value="PGSC0003DMG400041317"/>
</dbReference>
<dbReference type="HOGENOM" id="CLU_1996625_0_0_1"/>
<proteinExistence type="predicted"/>
<evidence type="ECO:0000313" key="1">
    <source>
        <dbReference type="EnsemblPlants" id="PGSC0003DMT400091746"/>
    </source>
</evidence>
<keyword evidence="2" id="KW-1185">Reference proteome</keyword>
<dbReference type="InParanoid" id="M1DNB2"/>
<protein>
    <submittedName>
        <fullName evidence="1">Uncharacterized protein</fullName>
    </submittedName>
</protein>
<organism evidence="1 2">
    <name type="scientific">Solanum tuberosum</name>
    <name type="common">Potato</name>
    <dbReference type="NCBI Taxonomy" id="4113"/>
    <lineage>
        <taxon>Eukaryota</taxon>
        <taxon>Viridiplantae</taxon>
        <taxon>Streptophyta</taxon>
        <taxon>Embryophyta</taxon>
        <taxon>Tracheophyta</taxon>
        <taxon>Spermatophyta</taxon>
        <taxon>Magnoliopsida</taxon>
        <taxon>eudicotyledons</taxon>
        <taxon>Gunneridae</taxon>
        <taxon>Pentapetalae</taxon>
        <taxon>asterids</taxon>
        <taxon>lamiids</taxon>
        <taxon>Solanales</taxon>
        <taxon>Solanaceae</taxon>
        <taxon>Solanoideae</taxon>
        <taxon>Solaneae</taxon>
        <taxon>Solanum</taxon>
    </lineage>
</organism>
<reference evidence="1" key="2">
    <citation type="submission" date="2015-06" db="UniProtKB">
        <authorList>
            <consortium name="EnsemblPlants"/>
        </authorList>
    </citation>
    <scope>IDENTIFICATION</scope>
    <source>
        <strain evidence="1">DM1-3 516 R44</strain>
    </source>
</reference>
<name>M1DNB2_SOLTU</name>
<dbReference type="PaxDb" id="4113-PGSC0003DMT400091746"/>
<evidence type="ECO:0000313" key="2">
    <source>
        <dbReference type="Proteomes" id="UP000011115"/>
    </source>
</evidence>